<accession>A0A1Y5TUL4</accession>
<evidence type="ECO:0000313" key="4">
    <source>
        <dbReference type="EMBL" id="SLN70529.1"/>
    </source>
</evidence>
<organism evidence="4 5">
    <name type="scientific">Falsiruegeria litorea R37</name>
    <dbReference type="NCBI Taxonomy" id="1200284"/>
    <lineage>
        <taxon>Bacteria</taxon>
        <taxon>Pseudomonadati</taxon>
        <taxon>Pseudomonadota</taxon>
        <taxon>Alphaproteobacteria</taxon>
        <taxon>Rhodobacterales</taxon>
        <taxon>Roseobacteraceae</taxon>
        <taxon>Falsiruegeria</taxon>
    </lineage>
</organism>
<evidence type="ECO:0000259" key="3">
    <source>
        <dbReference type="Pfam" id="PF13751"/>
    </source>
</evidence>
<dbReference type="InterPro" id="IPR025668">
    <property type="entry name" value="Tnp_DDE_dom"/>
</dbReference>
<dbReference type="Pfam" id="PF05598">
    <property type="entry name" value="DUF772"/>
    <property type="match status" value="1"/>
</dbReference>
<keyword evidence="5" id="KW-1185">Reference proteome</keyword>
<dbReference type="EMBL" id="FWFO01000005">
    <property type="protein sequence ID" value="SLN70529.1"/>
    <property type="molecule type" value="Genomic_DNA"/>
</dbReference>
<reference evidence="4 5" key="1">
    <citation type="submission" date="2017-03" db="EMBL/GenBank/DDBJ databases">
        <authorList>
            <person name="Afonso C.L."/>
            <person name="Miller P.J."/>
            <person name="Scott M.A."/>
            <person name="Spackman E."/>
            <person name="Goraichik I."/>
            <person name="Dimitrov K.M."/>
            <person name="Suarez D.L."/>
            <person name="Swayne D.E."/>
        </authorList>
    </citation>
    <scope>NUCLEOTIDE SEQUENCE [LARGE SCALE GENOMIC DNA]</scope>
    <source>
        <strain evidence="4 5">CECT 7639</strain>
    </source>
</reference>
<feature type="domain" description="Transposase DDE" evidence="3">
    <location>
        <begin position="282"/>
        <end position="398"/>
    </location>
</feature>
<evidence type="ECO:0000313" key="5">
    <source>
        <dbReference type="Proteomes" id="UP000193077"/>
    </source>
</evidence>
<proteinExistence type="predicted"/>
<evidence type="ECO:0000256" key="1">
    <source>
        <dbReference type="SAM" id="Coils"/>
    </source>
</evidence>
<dbReference type="InterPro" id="IPR047629">
    <property type="entry name" value="IS1182_transpos"/>
</dbReference>
<dbReference type="PANTHER" id="PTHR33408:SF2">
    <property type="entry name" value="TRANSPOSASE DDE DOMAIN-CONTAINING PROTEIN"/>
    <property type="match status" value="1"/>
</dbReference>
<protein>
    <submittedName>
        <fullName evidence="4">Transposase DDE domain protein</fullName>
    </submittedName>
</protein>
<evidence type="ECO:0000259" key="2">
    <source>
        <dbReference type="Pfam" id="PF05598"/>
    </source>
</evidence>
<gene>
    <name evidence="4" type="ORF">TRL7639_04170</name>
</gene>
<dbReference type="Proteomes" id="UP000193077">
    <property type="component" value="Unassembled WGS sequence"/>
</dbReference>
<name>A0A1Y5TUL4_9RHOB</name>
<dbReference type="PANTHER" id="PTHR33408">
    <property type="entry name" value="TRANSPOSASE"/>
    <property type="match status" value="1"/>
</dbReference>
<feature type="domain" description="Transposase InsH N-terminal" evidence="2">
    <location>
        <begin position="1"/>
        <end position="45"/>
    </location>
</feature>
<dbReference type="NCBIfam" id="NF033551">
    <property type="entry name" value="transpos_IS1182"/>
    <property type="match status" value="1"/>
</dbReference>
<keyword evidence="1" id="KW-0175">Coiled coil</keyword>
<feature type="coiled-coil region" evidence="1">
    <location>
        <begin position="99"/>
        <end position="156"/>
    </location>
</feature>
<sequence>MFIYGYLNRVPSSRRLEREAGRNVELMWLTGRLAPDHKTIADFRRFNASAIRKTCARFVELCRRVGVLGGGCVAIDGSKFKAVNNRDRNFTSGKIALRISHLEESVSRYLDEMARVDRQEAQEAHIDRVTHLKAKLDRVREEVDRLSGIARQLKDTPDGQISLTDPDARSMATRGKGTGLVGYNVQTAVDTDTHLIVAHEVTTVGNDRAQLAPMARAAKDALKLEKLDAIADRGYFSGVEILACDKDSITATVPRPDTSGNRKKGMYVKADFVYDAEVDSYTCPAGKQLTYRYTREERGLKHRRYWQNDCQYCPLKSRCTTGKERRITRWEHEHLIDEMYDRMERDPNLMRVRRCTVEHPFGTLKAWMGATHFQMRKLKNVRAEMALHVLAYNIKRMINIVGIGPLMKAIAT</sequence>
<dbReference type="Pfam" id="PF13751">
    <property type="entry name" value="DDE_Tnp_1_6"/>
    <property type="match status" value="1"/>
</dbReference>
<dbReference type="AlphaFoldDB" id="A0A1Y5TUL4"/>
<dbReference type="InterPro" id="IPR008490">
    <property type="entry name" value="Transposase_InsH_N"/>
</dbReference>